<dbReference type="NCBIfam" id="NF041510">
    <property type="entry name" value="AMED_5909_fam"/>
    <property type="match status" value="1"/>
</dbReference>
<keyword evidence="2" id="KW-1185">Reference proteome</keyword>
<gene>
    <name evidence="1" type="ORF">J2S66_006366</name>
</gene>
<evidence type="ECO:0000313" key="1">
    <source>
        <dbReference type="EMBL" id="MDR6597982.1"/>
    </source>
</evidence>
<evidence type="ECO:0000313" key="2">
    <source>
        <dbReference type="Proteomes" id="UP001268819"/>
    </source>
</evidence>
<dbReference type="EMBL" id="JAVDSG010000001">
    <property type="protein sequence ID" value="MDR6597982.1"/>
    <property type="molecule type" value="Genomic_DNA"/>
</dbReference>
<dbReference type="Proteomes" id="UP001268819">
    <property type="component" value="Unassembled WGS sequence"/>
</dbReference>
<comment type="caution">
    <text evidence="1">The sequence shown here is derived from an EMBL/GenBank/DDBJ whole genome shotgun (WGS) entry which is preliminary data.</text>
</comment>
<name>A0ABU1Q516_9PSEU</name>
<protein>
    <submittedName>
        <fullName evidence="1">Uncharacterized protein</fullName>
    </submittedName>
</protein>
<dbReference type="RefSeq" id="WP_310311848.1">
    <property type="nucleotide sequence ID" value="NZ_BAAAXB010000001.1"/>
</dbReference>
<reference evidence="1 2" key="1">
    <citation type="submission" date="2023-07" db="EMBL/GenBank/DDBJ databases">
        <title>Sequencing the genomes of 1000 actinobacteria strains.</title>
        <authorList>
            <person name="Klenk H.-P."/>
        </authorList>
    </citation>
    <scope>NUCLEOTIDE SEQUENCE [LARGE SCALE GENOMIC DNA]</scope>
    <source>
        <strain evidence="1 2">DSM 43749</strain>
    </source>
</reference>
<sequence>MKAKTRTPDPWAAAMAVTLLKDAHEIVGRLMPAPDAAPEVLRDFYLRSAKVYDRVAEVDRGHHHEALYWAKRERSKGQRIARVLETGGDDTEEVEADE</sequence>
<proteinExistence type="predicted"/>
<organism evidence="1 2">
    <name type="scientific">Saccharothrix longispora</name>
    <dbReference type="NCBI Taxonomy" id="33920"/>
    <lineage>
        <taxon>Bacteria</taxon>
        <taxon>Bacillati</taxon>
        <taxon>Actinomycetota</taxon>
        <taxon>Actinomycetes</taxon>
        <taxon>Pseudonocardiales</taxon>
        <taxon>Pseudonocardiaceae</taxon>
        <taxon>Saccharothrix</taxon>
    </lineage>
</organism>
<accession>A0ABU1Q516</accession>
<dbReference type="InterPro" id="IPR048152">
    <property type="entry name" value="AMED_5909-like"/>
</dbReference>